<protein>
    <submittedName>
        <fullName evidence="2">Uncharacterized protein</fullName>
    </submittedName>
</protein>
<feature type="region of interest" description="Disordered" evidence="1">
    <location>
        <begin position="421"/>
        <end position="475"/>
    </location>
</feature>
<dbReference type="AlphaFoldDB" id="A0A4P9WM12"/>
<feature type="compositionally biased region" description="Basic and acidic residues" evidence="1">
    <location>
        <begin position="48"/>
        <end position="63"/>
    </location>
</feature>
<feature type="compositionally biased region" description="Basic residues" evidence="1">
    <location>
        <begin position="64"/>
        <end position="78"/>
    </location>
</feature>
<dbReference type="EMBL" id="KZ994224">
    <property type="protein sequence ID" value="RKO93482.1"/>
    <property type="molecule type" value="Genomic_DNA"/>
</dbReference>
<feature type="region of interest" description="Disordered" evidence="1">
    <location>
        <begin position="1"/>
        <end position="187"/>
    </location>
</feature>
<evidence type="ECO:0000256" key="1">
    <source>
        <dbReference type="SAM" id="MobiDB-lite"/>
    </source>
</evidence>
<evidence type="ECO:0000313" key="2">
    <source>
        <dbReference type="EMBL" id="RKO93482.1"/>
    </source>
</evidence>
<sequence>MASLATNSDTEELSGPETGHATKDPRLPSDLSGLEENNELDLDDDHEWNDHSEELERVEESPKKKSQSKSPKNSHSRQKSVEELPKKLHSRQKTVEESAKKMKLEVVEMIDDNEEEDEGKGLQEPAIKKKLVEASGDEAEEARPVPKRRVGCSRIHPPKQGPSKPRGRRRKNPATQPPLPSKKYRSKSAAISAPSVLPTLAGPLTPFVSLNPASSSGVLSVNTWAPTLMTFPIHRPPDSETWVTAPPLASSCAVNSKPPDMDPAPIHAAYAPSSHSAARSSSKAIAVAGSALIPVAATSSAPSIASSFAVGQAPIPAAATATSLLSVPLGAPNKASVDRNIVEPHLFFPLHVDLPRLELVKLMFRLLLIRSVKRAKELAVERNLTHLLPWITHRAFPAGLSNDNISHRLTPSNTAFKNAARKKAEEEAARRKAKEETACKKAEEEAACKRPRRKPPAKRPSRKPRARRLRRMSNS</sequence>
<gene>
    <name evidence="2" type="ORF">BDK51DRAFT_50894</name>
</gene>
<organism evidence="2 3">
    <name type="scientific">Blyttiomyces helicus</name>
    <dbReference type="NCBI Taxonomy" id="388810"/>
    <lineage>
        <taxon>Eukaryota</taxon>
        <taxon>Fungi</taxon>
        <taxon>Fungi incertae sedis</taxon>
        <taxon>Chytridiomycota</taxon>
        <taxon>Chytridiomycota incertae sedis</taxon>
        <taxon>Chytridiomycetes</taxon>
        <taxon>Chytridiomycetes incertae sedis</taxon>
        <taxon>Blyttiomyces</taxon>
    </lineage>
</organism>
<keyword evidence="3" id="KW-1185">Reference proteome</keyword>
<name>A0A4P9WM12_9FUNG</name>
<evidence type="ECO:0000313" key="3">
    <source>
        <dbReference type="Proteomes" id="UP000269721"/>
    </source>
</evidence>
<proteinExistence type="predicted"/>
<reference evidence="3" key="1">
    <citation type="journal article" date="2018" name="Nat. Microbiol.">
        <title>Leveraging single-cell genomics to expand the fungal tree of life.</title>
        <authorList>
            <person name="Ahrendt S.R."/>
            <person name="Quandt C.A."/>
            <person name="Ciobanu D."/>
            <person name="Clum A."/>
            <person name="Salamov A."/>
            <person name="Andreopoulos B."/>
            <person name="Cheng J.F."/>
            <person name="Woyke T."/>
            <person name="Pelin A."/>
            <person name="Henrissat B."/>
            <person name="Reynolds N.K."/>
            <person name="Benny G.L."/>
            <person name="Smith M.E."/>
            <person name="James T.Y."/>
            <person name="Grigoriev I.V."/>
        </authorList>
    </citation>
    <scope>NUCLEOTIDE SEQUENCE [LARGE SCALE GENOMIC DNA]</scope>
</reference>
<accession>A0A4P9WM12</accession>
<feature type="compositionally biased region" description="Basic residues" evidence="1">
    <location>
        <begin position="449"/>
        <end position="475"/>
    </location>
</feature>
<feature type="compositionally biased region" description="Acidic residues" evidence="1">
    <location>
        <begin position="36"/>
        <end position="47"/>
    </location>
</feature>
<feature type="compositionally biased region" description="Basic and acidic residues" evidence="1">
    <location>
        <begin position="422"/>
        <end position="448"/>
    </location>
</feature>
<feature type="compositionally biased region" description="Acidic residues" evidence="1">
    <location>
        <begin position="108"/>
        <end position="118"/>
    </location>
</feature>
<feature type="compositionally biased region" description="Basic and acidic residues" evidence="1">
    <location>
        <begin position="93"/>
        <end position="106"/>
    </location>
</feature>
<dbReference type="Proteomes" id="UP000269721">
    <property type="component" value="Unassembled WGS sequence"/>
</dbReference>